<keyword evidence="3" id="KW-1185">Reference proteome</keyword>
<evidence type="ECO:0000256" key="1">
    <source>
        <dbReference type="SAM" id="MobiDB-lite"/>
    </source>
</evidence>
<sequence length="171" mass="18446">MRNLCRNLDQNQNRTVLLLQPAGARGLEEKSQWAAVKIPVVVVVDPVDGKFGSPPPHLHAAAAAAAAAALSGGLKLDNAHKIQMYAHGDVRDTVCGGASVSKLTVHGRTASFPRTRTEQRVFFHMGEESSDPLLPETGPSLRRDKSPETINQRREDEDARLPACLSPPEQG</sequence>
<dbReference type="EMBL" id="OY660872">
    <property type="protein sequence ID" value="CAJ1063224.1"/>
    <property type="molecule type" value="Genomic_DNA"/>
</dbReference>
<name>A0AAV1FR15_XYRNO</name>
<reference evidence="2" key="1">
    <citation type="submission" date="2023-08" db="EMBL/GenBank/DDBJ databases">
        <authorList>
            <person name="Alioto T."/>
            <person name="Alioto T."/>
            <person name="Gomez Garrido J."/>
        </authorList>
    </citation>
    <scope>NUCLEOTIDE SEQUENCE</scope>
</reference>
<organism evidence="2 3">
    <name type="scientific">Xyrichtys novacula</name>
    <name type="common">Pearly razorfish</name>
    <name type="synonym">Hemipteronotus novacula</name>
    <dbReference type="NCBI Taxonomy" id="13765"/>
    <lineage>
        <taxon>Eukaryota</taxon>
        <taxon>Metazoa</taxon>
        <taxon>Chordata</taxon>
        <taxon>Craniata</taxon>
        <taxon>Vertebrata</taxon>
        <taxon>Euteleostomi</taxon>
        <taxon>Actinopterygii</taxon>
        <taxon>Neopterygii</taxon>
        <taxon>Teleostei</taxon>
        <taxon>Neoteleostei</taxon>
        <taxon>Acanthomorphata</taxon>
        <taxon>Eupercaria</taxon>
        <taxon>Labriformes</taxon>
        <taxon>Labridae</taxon>
        <taxon>Xyrichtys</taxon>
    </lineage>
</organism>
<dbReference type="AlphaFoldDB" id="A0AAV1FR15"/>
<feature type="region of interest" description="Disordered" evidence="1">
    <location>
        <begin position="125"/>
        <end position="171"/>
    </location>
</feature>
<proteinExistence type="predicted"/>
<evidence type="ECO:0000313" key="3">
    <source>
        <dbReference type="Proteomes" id="UP001178508"/>
    </source>
</evidence>
<accession>A0AAV1FR15</accession>
<dbReference type="Proteomes" id="UP001178508">
    <property type="component" value="Chromosome 9"/>
</dbReference>
<protein>
    <submittedName>
        <fullName evidence="2">Uncharacterized protein</fullName>
    </submittedName>
</protein>
<feature type="compositionally biased region" description="Basic and acidic residues" evidence="1">
    <location>
        <begin position="141"/>
        <end position="160"/>
    </location>
</feature>
<evidence type="ECO:0000313" key="2">
    <source>
        <dbReference type="EMBL" id="CAJ1063224.1"/>
    </source>
</evidence>
<gene>
    <name evidence="2" type="ORF">XNOV1_A042634</name>
</gene>